<comment type="caution">
    <text evidence="9">The sequence shown here is derived from an EMBL/GenBank/DDBJ whole genome shotgun (WGS) entry which is preliminary data.</text>
</comment>
<dbReference type="InterPro" id="IPR014729">
    <property type="entry name" value="Rossmann-like_a/b/a_fold"/>
</dbReference>
<dbReference type="AlphaFoldDB" id="A0A8J6MX41"/>
<feature type="domain" description="NAD/GMP synthase" evidence="8">
    <location>
        <begin position="6"/>
        <end position="246"/>
    </location>
</feature>
<keyword evidence="5 6" id="KW-0520">NAD</keyword>
<dbReference type="Gene3D" id="3.40.50.620">
    <property type="entry name" value="HUPs"/>
    <property type="match status" value="1"/>
</dbReference>
<dbReference type="InterPro" id="IPR003694">
    <property type="entry name" value="NAD_synthase"/>
</dbReference>
<dbReference type="PANTHER" id="PTHR23090:SF9">
    <property type="entry name" value="GLUTAMINE-DEPENDENT NAD(+) SYNTHETASE"/>
    <property type="match status" value="1"/>
</dbReference>
<gene>
    <name evidence="9" type="primary">nadE</name>
    <name evidence="9" type="ORF">H8E19_02895</name>
</gene>
<dbReference type="GO" id="GO:0003952">
    <property type="term" value="F:NAD+ synthase (glutamine-hydrolyzing) activity"/>
    <property type="evidence" value="ECO:0007669"/>
    <property type="project" value="InterPro"/>
</dbReference>
<keyword evidence="2 6" id="KW-0436">Ligase</keyword>
<dbReference type="SUPFAM" id="SSF52402">
    <property type="entry name" value="Adenine nucleotide alpha hydrolases-like"/>
    <property type="match status" value="1"/>
</dbReference>
<keyword evidence="4 6" id="KW-0067">ATP-binding</keyword>
<accession>A0A8J6MX41</accession>
<evidence type="ECO:0000256" key="5">
    <source>
        <dbReference type="ARBA" id="ARBA00023027"/>
    </source>
</evidence>
<dbReference type="GO" id="GO:0005737">
    <property type="term" value="C:cytoplasm"/>
    <property type="evidence" value="ECO:0007669"/>
    <property type="project" value="InterPro"/>
</dbReference>
<evidence type="ECO:0000259" key="8">
    <source>
        <dbReference type="Pfam" id="PF02540"/>
    </source>
</evidence>
<dbReference type="InterPro" id="IPR022310">
    <property type="entry name" value="NAD/GMP_synthase"/>
</dbReference>
<protein>
    <recommendedName>
        <fullName evidence="7">NH(3)-dependent NAD(+) synthetase</fullName>
        <ecNumber evidence="7">6.3.1.5</ecNumber>
    </recommendedName>
</protein>
<evidence type="ECO:0000313" key="9">
    <source>
        <dbReference type="EMBL" id="MBC8176325.1"/>
    </source>
</evidence>
<dbReference type="NCBIfam" id="TIGR00552">
    <property type="entry name" value="nadE"/>
    <property type="match status" value="1"/>
</dbReference>
<dbReference type="EMBL" id="JACNJD010000124">
    <property type="protein sequence ID" value="MBC8176325.1"/>
    <property type="molecule type" value="Genomic_DNA"/>
</dbReference>
<comment type="pathway">
    <text evidence="1">Cofactor biosynthesis; NAD(+) biosynthesis.</text>
</comment>
<evidence type="ECO:0000256" key="7">
    <source>
        <dbReference type="RuleBase" id="RU003812"/>
    </source>
</evidence>
<comment type="similarity">
    <text evidence="6">Belongs to the NAD synthetase family.</text>
</comment>
<evidence type="ECO:0000256" key="6">
    <source>
        <dbReference type="RuleBase" id="RU003811"/>
    </source>
</evidence>
<keyword evidence="3 6" id="KW-0547">Nucleotide-binding</keyword>
<dbReference type="Pfam" id="PF02540">
    <property type="entry name" value="NAD_synthase"/>
    <property type="match status" value="1"/>
</dbReference>
<dbReference type="EC" id="6.3.1.5" evidence="7"/>
<dbReference type="GO" id="GO:0008795">
    <property type="term" value="F:NAD+ synthase activity"/>
    <property type="evidence" value="ECO:0007669"/>
    <property type="project" value="UniProtKB-EC"/>
</dbReference>
<proteinExistence type="inferred from homology"/>
<name>A0A8J6MX41_9DELT</name>
<dbReference type="Proteomes" id="UP000650524">
    <property type="component" value="Unassembled WGS sequence"/>
</dbReference>
<evidence type="ECO:0000256" key="3">
    <source>
        <dbReference type="ARBA" id="ARBA00022741"/>
    </source>
</evidence>
<comment type="catalytic activity">
    <reaction evidence="7">
        <text>deamido-NAD(+) + NH4(+) + ATP = AMP + diphosphate + NAD(+) + H(+)</text>
        <dbReference type="Rhea" id="RHEA:21188"/>
        <dbReference type="ChEBI" id="CHEBI:15378"/>
        <dbReference type="ChEBI" id="CHEBI:28938"/>
        <dbReference type="ChEBI" id="CHEBI:30616"/>
        <dbReference type="ChEBI" id="CHEBI:33019"/>
        <dbReference type="ChEBI" id="CHEBI:57540"/>
        <dbReference type="ChEBI" id="CHEBI:58437"/>
        <dbReference type="ChEBI" id="CHEBI:456215"/>
        <dbReference type="EC" id="6.3.1.5"/>
    </reaction>
</comment>
<dbReference type="PANTHER" id="PTHR23090">
    <property type="entry name" value="NH 3 /GLUTAMINE-DEPENDENT NAD + SYNTHETASE"/>
    <property type="match status" value="1"/>
</dbReference>
<evidence type="ECO:0000313" key="10">
    <source>
        <dbReference type="Proteomes" id="UP000650524"/>
    </source>
</evidence>
<dbReference type="CDD" id="cd00553">
    <property type="entry name" value="NAD_synthase"/>
    <property type="match status" value="1"/>
</dbReference>
<organism evidence="9 10">
    <name type="scientific">Candidatus Desulfacyla euxinica</name>
    <dbReference type="NCBI Taxonomy" id="2841693"/>
    <lineage>
        <taxon>Bacteria</taxon>
        <taxon>Deltaproteobacteria</taxon>
        <taxon>Candidatus Desulfacyla</taxon>
    </lineage>
</organism>
<sequence length="259" mass="28775">MKTAKVIQHIVNWLKTYCDEAGLNGFVVGISGGIDSAVTSTLCANTEKKTLLLNMPIYQAPEQLSLAAEHMEWLEKNYEGVKVITTDLSPAFQILEKTFPPDIQDGLTMANTRSRIRMVTLYAYATHHRMLVVGTGNKVEDFGIGFFTKYGDGGVDISPIGDLMKSEVYLIGKELGISGAILNAPPTDGLWSDNRTDESQIGATYAELEEAIRLEARSKDEDQLSSRQKEVLSIYRRLHRANRHKMDPIPVIKIPESLC</sequence>
<evidence type="ECO:0000256" key="4">
    <source>
        <dbReference type="ARBA" id="ARBA00022840"/>
    </source>
</evidence>
<evidence type="ECO:0000256" key="2">
    <source>
        <dbReference type="ARBA" id="ARBA00022598"/>
    </source>
</evidence>
<reference evidence="9 10" key="1">
    <citation type="submission" date="2020-08" db="EMBL/GenBank/DDBJ databases">
        <title>Bridging the membrane lipid divide: bacteria of the FCB group superphylum have the potential to synthesize archaeal ether lipids.</title>
        <authorList>
            <person name="Villanueva L."/>
            <person name="Von Meijenfeldt F.A.B."/>
            <person name="Westbye A.B."/>
            <person name="Yadav S."/>
            <person name="Hopmans E.C."/>
            <person name="Dutilh B.E."/>
            <person name="Sinninghe Damste J.S."/>
        </authorList>
    </citation>
    <scope>NUCLEOTIDE SEQUENCE [LARGE SCALE GENOMIC DNA]</scope>
    <source>
        <strain evidence="9">NIOZ-UU27</strain>
    </source>
</reference>
<dbReference type="GO" id="GO:0009435">
    <property type="term" value="P:NAD+ biosynthetic process"/>
    <property type="evidence" value="ECO:0007669"/>
    <property type="project" value="UniProtKB-UniPathway"/>
</dbReference>
<dbReference type="GO" id="GO:0004359">
    <property type="term" value="F:glutaminase activity"/>
    <property type="evidence" value="ECO:0007669"/>
    <property type="project" value="InterPro"/>
</dbReference>
<dbReference type="GO" id="GO:0005524">
    <property type="term" value="F:ATP binding"/>
    <property type="evidence" value="ECO:0007669"/>
    <property type="project" value="UniProtKB-KW"/>
</dbReference>
<dbReference type="UniPathway" id="UPA00253">
    <property type="reaction ID" value="UER00333"/>
</dbReference>
<evidence type="ECO:0000256" key="1">
    <source>
        <dbReference type="ARBA" id="ARBA00004790"/>
    </source>
</evidence>